<accession>A0A382LJ57</accession>
<dbReference type="Gene3D" id="3.50.50.60">
    <property type="entry name" value="FAD/NAD(P)-binding domain"/>
    <property type="match status" value="1"/>
</dbReference>
<feature type="domain" description="Amine oxidase" evidence="1">
    <location>
        <begin position="8"/>
        <end position="86"/>
    </location>
</feature>
<dbReference type="InterPro" id="IPR036188">
    <property type="entry name" value="FAD/NAD-bd_sf"/>
</dbReference>
<evidence type="ECO:0000313" key="2">
    <source>
        <dbReference type="EMBL" id="SVC36626.1"/>
    </source>
</evidence>
<dbReference type="GO" id="GO:0016491">
    <property type="term" value="F:oxidoreductase activity"/>
    <property type="evidence" value="ECO:0007669"/>
    <property type="project" value="InterPro"/>
</dbReference>
<dbReference type="InterPro" id="IPR002937">
    <property type="entry name" value="Amino_oxidase"/>
</dbReference>
<feature type="non-terminal residue" evidence="2">
    <location>
        <position position="1"/>
    </location>
</feature>
<sequence>NFADQLPQQRIDSAINQGANLHSQMIGEAIHGISVAWPKVPFQLGAWGISSPITLLTPDDRIVFAGEHLSILQGWQEGAILSAYYAIDLIAQNT</sequence>
<dbReference type="EMBL" id="UINC01087337">
    <property type="protein sequence ID" value="SVC36626.1"/>
    <property type="molecule type" value="Genomic_DNA"/>
</dbReference>
<proteinExistence type="predicted"/>
<organism evidence="2">
    <name type="scientific">marine metagenome</name>
    <dbReference type="NCBI Taxonomy" id="408172"/>
    <lineage>
        <taxon>unclassified sequences</taxon>
        <taxon>metagenomes</taxon>
        <taxon>ecological metagenomes</taxon>
    </lineage>
</organism>
<reference evidence="2" key="1">
    <citation type="submission" date="2018-05" db="EMBL/GenBank/DDBJ databases">
        <authorList>
            <person name="Lanie J.A."/>
            <person name="Ng W.-L."/>
            <person name="Kazmierczak K.M."/>
            <person name="Andrzejewski T.M."/>
            <person name="Davidsen T.M."/>
            <person name="Wayne K.J."/>
            <person name="Tettelin H."/>
            <person name="Glass J.I."/>
            <person name="Rusch D."/>
            <person name="Podicherti R."/>
            <person name="Tsui H.-C.T."/>
            <person name="Winkler M.E."/>
        </authorList>
    </citation>
    <scope>NUCLEOTIDE SEQUENCE</scope>
</reference>
<dbReference type="Pfam" id="PF01593">
    <property type="entry name" value="Amino_oxidase"/>
    <property type="match status" value="1"/>
</dbReference>
<dbReference type="AlphaFoldDB" id="A0A382LJ57"/>
<gene>
    <name evidence="2" type="ORF">METZ01_LOCUS289480</name>
</gene>
<evidence type="ECO:0000259" key="1">
    <source>
        <dbReference type="Pfam" id="PF01593"/>
    </source>
</evidence>
<dbReference type="Gene3D" id="3.90.660.10">
    <property type="match status" value="1"/>
</dbReference>
<name>A0A382LJ57_9ZZZZ</name>
<protein>
    <recommendedName>
        <fullName evidence="1">Amine oxidase domain-containing protein</fullName>
    </recommendedName>
</protein>